<feature type="region of interest" description="Disordered" evidence="1">
    <location>
        <begin position="208"/>
        <end position="254"/>
    </location>
</feature>
<evidence type="ECO:0008006" key="4">
    <source>
        <dbReference type="Google" id="ProtNLM"/>
    </source>
</evidence>
<dbReference type="InterPro" id="IPR037883">
    <property type="entry name" value="Knr4/Smi1-like_sf"/>
</dbReference>
<dbReference type="EMBL" id="BAAALF010000073">
    <property type="protein sequence ID" value="GAA1245919.1"/>
    <property type="molecule type" value="Genomic_DNA"/>
</dbReference>
<reference evidence="2 3" key="1">
    <citation type="journal article" date="2019" name="Int. J. Syst. Evol. Microbiol.">
        <title>The Global Catalogue of Microorganisms (GCM) 10K type strain sequencing project: providing services to taxonomists for standard genome sequencing and annotation.</title>
        <authorList>
            <consortium name="The Broad Institute Genomics Platform"/>
            <consortium name="The Broad Institute Genome Sequencing Center for Infectious Disease"/>
            <person name="Wu L."/>
            <person name="Ma J."/>
        </authorList>
    </citation>
    <scope>NUCLEOTIDE SEQUENCE [LARGE SCALE GENOMIC DNA]</scope>
    <source>
        <strain evidence="2 3">JCM 13004</strain>
    </source>
</reference>
<dbReference type="RefSeq" id="WP_344443252.1">
    <property type="nucleotide sequence ID" value="NZ_BAAALF010000073.1"/>
</dbReference>
<name>A0ABN1WCN5_9ACTN</name>
<organism evidence="2 3">
    <name type="scientific">Kitasatospora nipponensis</name>
    <dbReference type="NCBI Taxonomy" id="258049"/>
    <lineage>
        <taxon>Bacteria</taxon>
        <taxon>Bacillati</taxon>
        <taxon>Actinomycetota</taxon>
        <taxon>Actinomycetes</taxon>
        <taxon>Kitasatosporales</taxon>
        <taxon>Streptomycetaceae</taxon>
        <taxon>Kitasatospora</taxon>
    </lineage>
</organism>
<sequence>MMVDLVLLRALIDASPTIVARSGGGAPEGWIRAAEGAVGPFAPSYRWWLAEYNDGELDGAPLARLGPPGERDAGDLPAGWRLDGDRFCFHVEPDGGDSYHFALDRPTRSGAGTEYPVIRCDRCSGAQESVADSFAGFLTGRVARAAGLGDGPTPELARLWRSTPGVLLPDGVLVYGPLDILERNETYEVAEYQPQWVLIGDDSGGQGLFMRRASPSGSRPEDGTGTGSRPGDGDRTSVYRLDLGAGDSDIDRPGVGEWVTDDLLGWLAAGADRG</sequence>
<comment type="caution">
    <text evidence="2">The sequence shown here is derived from an EMBL/GenBank/DDBJ whole genome shotgun (WGS) entry which is preliminary data.</text>
</comment>
<dbReference type="Gene3D" id="3.40.1580.10">
    <property type="entry name" value="SMI1/KNR4-like"/>
    <property type="match status" value="2"/>
</dbReference>
<gene>
    <name evidence="2" type="ORF">GCM10009665_40960</name>
</gene>
<protein>
    <recommendedName>
        <fullName evidence="4">SMI1/KNR4 family protein SUKH-1</fullName>
    </recommendedName>
</protein>
<accession>A0ABN1WCN5</accession>
<evidence type="ECO:0000313" key="2">
    <source>
        <dbReference type="EMBL" id="GAA1245919.1"/>
    </source>
</evidence>
<dbReference type="SUPFAM" id="SSF160631">
    <property type="entry name" value="SMI1/KNR4-like"/>
    <property type="match status" value="1"/>
</dbReference>
<evidence type="ECO:0000313" key="3">
    <source>
        <dbReference type="Proteomes" id="UP001500037"/>
    </source>
</evidence>
<evidence type="ECO:0000256" key="1">
    <source>
        <dbReference type="SAM" id="MobiDB-lite"/>
    </source>
</evidence>
<keyword evidence="3" id="KW-1185">Reference proteome</keyword>
<dbReference type="Proteomes" id="UP001500037">
    <property type="component" value="Unassembled WGS sequence"/>
</dbReference>
<proteinExistence type="predicted"/>